<dbReference type="Gene3D" id="3.40.190.150">
    <property type="entry name" value="Bordetella uptake gene, domain 1"/>
    <property type="match status" value="1"/>
</dbReference>
<comment type="caution">
    <text evidence="2">The sequence shown here is derived from an EMBL/GenBank/DDBJ whole genome shotgun (WGS) entry which is preliminary data.</text>
</comment>
<dbReference type="PIRSF" id="PIRSF017082">
    <property type="entry name" value="YflP"/>
    <property type="match status" value="1"/>
</dbReference>
<dbReference type="InterPro" id="IPR005064">
    <property type="entry name" value="BUG"/>
</dbReference>
<dbReference type="OrthoDB" id="8895568at2"/>
<dbReference type="PANTHER" id="PTHR42928:SF5">
    <property type="entry name" value="BLR1237 PROTEIN"/>
    <property type="match status" value="1"/>
</dbReference>
<name>A0A225M9S5_9BURK</name>
<dbReference type="AlphaFoldDB" id="A0A225M9S5"/>
<dbReference type="PANTHER" id="PTHR42928">
    <property type="entry name" value="TRICARBOXYLATE-BINDING PROTEIN"/>
    <property type="match status" value="1"/>
</dbReference>
<sequence>MNRKADAEGSGAGAVHVGRRHFLTTGCAAVLLAAGQRSALAAQAYPAHSVNVIVPYAPGGQGDLFARVLSDPLGKLLKQTVIVENRPGATGMLGTRYIVREKPDGLNLLLGQTGEIAIIPLANKKAGYDPLKDLAPIALVGDSPLVMITSAKSPFKSVQELIALAAGKPKQVAYASSGTATPGHLAAAALALGTHCDMIHVPYKGAGQAMTDVISGQVGFFFSSASAAMGHIKSGSVKALAVASTRRMPALPDVPTIDETVLKGFSYSLWGGYFAPAATPAPIIGQLNRDINELLATLAIRTRFEADGAVVKANTPEQFTEFVRAEALKYRDLLKTTGITIG</sequence>
<dbReference type="SUPFAM" id="SSF53850">
    <property type="entry name" value="Periplasmic binding protein-like II"/>
    <property type="match status" value="1"/>
</dbReference>
<dbReference type="CDD" id="cd13578">
    <property type="entry name" value="PBP2_Bug27"/>
    <property type="match status" value="1"/>
</dbReference>
<dbReference type="InterPro" id="IPR042100">
    <property type="entry name" value="Bug_dom1"/>
</dbReference>
<dbReference type="InterPro" id="IPR006311">
    <property type="entry name" value="TAT_signal"/>
</dbReference>
<dbReference type="PROSITE" id="PS51318">
    <property type="entry name" value="TAT"/>
    <property type="match status" value="1"/>
</dbReference>
<dbReference type="Gene3D" id="3.40.190.10">
    <property type="entry name" value="Periplasmic binding protein-like II"/>
    <property type="match status" value="1"/>
</dbReference>
<dbReference type="Proteomes" id="UP000214603">
    <property type="component" value="Unassembled WGS sequence"/>
</dbReference>
<proteinExistence type="inferred from homology"/>
<reference evidence="3" key="1">
    <citation type="submission" date="2017-06" db="EMBL/GenBank/DDBJ databases">
        <title>Herbaspirillum phytohormonus sp. nov., isolated from the root nodule of Robinia pseudoacacia in lead-zinc mine.</title>
        <authorList>
            <person name="Fan M."/>
            <person name="Lin Y."/>
        </authorList>
    </citation>
    <scope>NUCLEOTIDE SEQUENCE [LARGE SCALE GENOMIC DNA]</scope>
    <source>
        <strain evidence="3">SC-089</strain>
    </source>
</reference>
<comment type="similarity">
    <text evidence="1">Belongs to the UPF0065 (bug) family.</text>
</comment>
<dbReference type="EMBL" id="NJIH01000012">
    <property type="protein sequence ID" value="OWT55739.1"/>
    <property type="molecule type" value="Genomic_DNA"/>
</dbReference>
<gene>
    <name evidence="2" type="ORF">CEY11_20190</name>
</gene>
<evidence type="ECO:0000313" key="2">
    <source>
        <dbReference type="EMBL" id="OWT55739.1"/>
    </source>
</evidence>
<keyword evidence="3" id="KW-1185">Reference proteome</keyword>
<dbReference type="Pfam" id="PF03401">
    <property type="entry name" value="TctC"/>
    <property type="match status" value="1"/>
</dbReference>
<evidence type="ECO:0000256" key="1">
    <source>
        <dbReference type="ARBA" id="ARBA00006987"/>
    </source>
</evidence>
<accession>A0A225M9S5</accession>
<organism evidence="2 3">
    <name type="scientific">Candidimonas nitroreducens</name>
    <dbReference type="NCBI Taxonomy" id="683354"/>
    <lineage>
        <taxon>Bacteria</taxon>
        <taxon>Pseudomonadati</taxon>
        <taxon>Pseudomonadota</taxon>
        <taxon>Betaproteobacteria</taxon>
        <taxon>Burkholderiales</taxon>
        <taxon>Alcaligenaceae</taxon>
        <taxon>Candidimonas</taxon>
    </lineage>
</organism>
<evidence type="ECO:0000313" key="3">
    <source>
        <dbReference type="Proteomes" id="UP000214603"/>
    </source>
</evidence>
<protein>
    <submittedName>
        <fullName evidence="2">ABC transporter substrate-binding protein</fullName>
    </submittedName>
</protein>